<name>A0A1V9Z5X7_ACHHY</name>
<dbReference type="EMBL" id="JNBR01000411">
    <property type="protein sequence ID" value="OQR93386.1"/>
    <property type="molecule type" value="Genomic_DNA"/>
</dbReference>
<keyword evidence="3" id="KW-1185">Reference proteome</keyword>
<comment type="caution">
    <text evidence="2">The sequence shown here is derived from an EMBL/GenBank/DDBJ whole genome shotgun (WGS) entry which is preliminary data.</text>
</comment>
<feature type="compositionally biased region" description="Pro residues" evidence="1">
    <location>
        <begin position="1"/>
        <end position="11"/>
    </location>
</feature>
<evidence type="ECO:0000313" key="3">
    <source>
        <dbReference type="Proteomes" id="UP000243579"/>
    </source>
</evidence>
<dbReference type="Proteomes" id="UP000243579">
    <property type="component" value="Unassembled WGS sequence"/>
</dbReference>
<proteinExistence type="predicted"/>
<feature type="region of interest" description="Disordered" evidence="1">
    <location>
        <begin position="1"/>
        <end position="88"/>
    </location>
</feature>
<evidence type="ECO:0000313" key="2">
    <source>
        <dbReference type="EMBL" id="OQR93386.1"/>
    </source>
</evidence>
<accession>A0A1V9Z5X7</accession>
<reference evidence="2 3" key="1">
    <citation type="journal article" date="2014" name="Genome Biol. Evol.">
        <title>The secreted proteins of Achlya hypogyna and Thraustotheca clavata identify the ancestral oomycete secretome and reveal gene acquisitions by horizontal gene transfer.</title>
        <authorList>
            <person name="Misner I."/>
            <person name="Blouin N."/>
            <person name="Leonard G."/>
            <person name="Richards T.A."/>
            <person name="Lane C.E."/>
        </authorList>
    </citation>
    <scope>NUCLEOTIDE SEQUENCE [LARGE SCALE GENOMIC DNA]</scope>
    <source>
        <strain evidence="2 3">ATCC 48635</strain>
    </source>
</reference>
<dbReference type="AlphaFoldDB" id="A0A1V9Z5X7"/>
<organism evidence="2 3">
    <name type="scientific">Achlya hypogyna</name>
    <name type="common">Oomycete</name>
    <name type="synonym">Protoachlya hypogyna</name>
    <dbReference type="NCBI Taxonomy" id="1202772"/>
    <lineage>
        <taxon>Eukaryota</taxon>
        <taxon>Sar</taxon>
        <taxon>Stramenopiles</taxon>
        <taxon>Oomycota</taxon>
        <taxon>Saprolegniomycetes</taxon>
        <taxon>Saprolegniales</taxon>
        <taxon>Achlyaceae</taxon>
        <taxon>Achlya</taxon>
    </lineage>
</organism>
<protein>
    <submittedName>
        <fullName evidence="2">Uncharacterized protein</fullName>
    </submittedName>
</protein>
<evidence type="ECO:0000256" key="1">
    <source>
        <dbReference type="SAM" id="MobiDB-lite"/>
    </source>
</evidence>
<sequence>MANPGGSPPPATEEDGRHAWPPTPVSTDVNVAPVKTASWSPRPTKNQSATAAPKLSGWPAGAPIKDGPTMNEPEPGELPAYQWTGRKP</sequence>
<feature type="compositionally biased region" description="Polar residues" evidence="1">
    <location>
        <begin position="37"/>
        <end position="50"/>
    </location>
</feature>
<gene>
    <name evidence="2" type="ORF">ACHHYP_20106</name>
</gene>